<proteinExistence type="predicted"/>
<organism evidence="2 3">
    <name type="scientific">Alteromonas lipolytica</name>
    <dbReference type="NCBI Taxonomy" id="1856405"/>
    <lineage>
        <taxon>Bacteria</taxon>
        <taxon>Pseudomonadati</taxon>
        <taxon>Pseudomonadota</taxon>
        <taxon>Gammaproteobacteria</taxon>
        <taxon>Alteromonadales</taxon>
        <taxon>Alteromonadaceae</taxon>
        <taxon>Alteromonas/Salinimonas group</taxon>
        <taxon>Alteromonas</taxon>
    </lineage>
</organism>
<gene>
    <name evidence="2" type="ORF">BFC17_20355</name>
</gene>
<protein>
    <submittedName>
        <fullName evidence="2">Uncharacterized protein</fullName>
    </submittedName>
</protein>
<evidence type="ECO:0000313" key="3">
    <source>
        <dbReference type="Proteomes" id="UP000176037"/>
    </source>
</evidence>
<keyword evidence="3" id="KW-1185">Reference proteome</keyword>
<evidence type="ECO:0000313" key="2">
    <source>
        <dbReference type="EMBL" id="OFI33919.1"/>
    </source>
</evidence>
<accession>A0A1E8FDD0</accession>
<dbReference type="Proteomes" id="UP000176037">
    <property type="component" value="Unassembled WGS sequence"/>
</dbReference>
<dbReference type="EMBL" id="MJIC01000014">
    <property type="protein sequence ID" value="OFI33919.1"/>
    <property type="molecule type" value="Genomic_DNA"/>
</dbReference>
<dbReference type="AlphaFoldDB" id="A0A1E8FDD0"/>
<feature type="compositionally biased region" description="Acidic residues" evidence="1">
    <location>
        <begin position="73"/>
        <end position="86"/>
    </location>
</feature>
<evidence type="ECO:0000256" key="1">
    <source>
        <dbReference type="SAM" id="MobiDB-lite"/>
    </source>
</evidence>
<comment type="caution">
    <text evidence="2">The sequence shown here is derived from an EMBL/GenBank/DDBJ whole genome shotgun (WGS) entry which is preliminary data.</text>
</comment>
<feature type="region of interest" description="Disordered" evidence="1">
    <location>
        <begin position="72"/>
        <end position="91"/>
    </location>
</feature>
<dbReference type="STRING" id="1856405.BFC17_20355"/>
<reference evidence="2 3" key="1">
    <citation type="submission" date="2016-09" db="EMBL/GenBank/DDBJ databases">
        <title>Alteromonas lipolytica, a new species isolated from sea water.</title>
        <authorList>
            <person name="Wu Y.-H."/>
            <person name="Cheng H."/>
            <person name="Xu X.-W."/>
        </authorList>
    </citation>
    <scope>NUCLEOTIDE SEQUENCE [LARGE SCALE GENOMIC DNA]</scope>
    <source>
        <strain evidence="2 3">JW12</strain>
    </source>
</reference>
<dbReference type="RefSeq" id="WP_070176846.1">
    <property type="nucleotide sequence ID" value="NZ_BMJR01000003.1"/>
</dbReference>
<sequence length="173" mass="19683">MTLVELLGHYSLAELENYGKEKPAESVHIKTLAQPTLSLISTHFHASQFLNVTTEQTFSVKIEEAYIKPNQDNDFESEPLEWETEEPGNPIDDYILQESLRQTSDFPSHNEEHPIHEDSKIPAVNPCTGFPEIEESGIDAGGHVMYSSDDFDVFDNGIEDTFSSFDDPFHYDW</sequence>
<name>A0A1E8FDD0_9ALTE</name>